<feature type="region of interest" description="Disordered" evidence="1">
    <location>
        <begin position="271"/>
        <end position="304"/>
    </location>
</feature>
<dbReference type="Proteomes" id="UP000198862">
    <property type="component" value="Unassembled WGS sequence"/>
</dbReference>
<accession>A0A1I1JP67</accession>
<dbReference type="OrthoDB" id="5899304at2"/>
<gene>
    <name evidence="3" type="ORF">SAMN02745724_01745</name>
</gene>
<feature type="region of interest" description="Disordered" evidence="1">
    <location>
        <begin position="331"/>
        <end position="367"/>
    </location>
</feature>
<dbReference type="AlphaFoldDB" id="A0A1I1JP67"/>
<feature type="compositionally biased region" description="Basic and acidic residues" evidence="1">
    <location>
        <begin position="286"/>
        <end position="296"/>
    </location>
</feature>
<dbReference type="InterPro" id="IPR041419">
    <property type="entry name" value="TnsE_C"/>
</dbReference>
<dbReference type="STRING" id="1123010.SAMN02745724_01745"/>
<keyword evidence="4" id="KW-1185">Reference proteome</keyword>
<evidence type="ECO:0000313" key="3">
    <source>
        <dbReference type="EMBL" id="SFC47683.1"/>
    </source>
</evidence>
<sequence>MQGIRFDNLKDNTTISSIGSFFRRIDGSQWGVNLELWPYQNKKSLTVSQLPILVRRRVLNPIIPAKSAGYELNLAINNTENWLVCNNADCPALKEMKLSSRESSQLCFSFKSDSGVNVYLPQLELARALFFHDAYLARTALEPDALKIEFDIVPDILADSSTINVLQSSNYTQKSLDNYAARRVLSWILIDSDARTSYESIGWYQKRNGIERSGYRHWDFQFDPPMLPDVEFVVRGKFNKETNSIFVFEITSIANIRHKVPSKVEFYSPKFKDHVRGEGSGGNKPPSERPDEHNVQDGEDANSNTDHVQLQAPVVGFEFFNPFEATKIFKKKQNGSSGRKEGEEANDASKDVSTEESDESGGRPQADWDIVEDYSDDAHLYANKFDCFQQMLELLSSEHDCKIISKQIRKLPKLPRCTKHLLDNGGSPRCIAVVQINCNGQSFYMLEVDTSDAVKSLSTKLLIINDLAKWDEQINEVERLLVKGSLCWPSKLLDDICGSKRHKSIPHPQTNSSNKGLLEPDSIIKWAQRVQSWMLNI</sequence>
<evidence type="ECO:0000313" key="4">
    <source>
        <dbReference type="Proteomes" id="UP000198862"/>
    </source>
</evidence>
<reference evidence="3 4" key="1">
    <citation type="submission" date="2016-10" db="EMBL/GenBank/DDBJ databases">
        <authorList>
            <person name="de Groot N.N."/>
        </authorList>
    </citation>
    <scope>NUCLEOTIDE SEQUENCE [LARGE SCALE GENOMIC DNA]</scope>
    <source>
        <strain evidence="3 4">DSM 6059</strain>
    </source>
</reference>
<proteinExistence type="predicted"/>
<dbReference type="RefSeq" id="WP_091982823.1">
    <property type="nucleotide sequence ID" value="NZ_FOLO01000010.1"/>
</dbReference>
<evidence type="ECO:0000259" key="2">
    <source>
        <dbReference type="Pfam" id="PF18623"/>
    </source>
</evidence>
<evidence type="ECO:0000256" key="1">
    <source>
        <dbReference type="SAM" id="MobiDB-lite"/>
    </source>
</evidence>
<feature type="domain" description="TnsE C-terminal" evidence="2">
    <location>
        <begin position="383"/>
        <end position="530"/>
    </location>
</feature>
<dbReference type="EMBL" id="FOLO01000010">
    <property type="protein sequence ID" value="SFC47683.1"/>
    <property type="molecule type" value="Genomic_DNA"/>
</dbReference>
<name>A0A1I1JP67_9GAMM</name>
<protein>
    <recommendedName>
        <fullName evidence="2">TnsE C-terminal domain-containing protein</fullName>
    </recommendedName>
</protein>
<feature type="compositionally biased region" description="Basic and acidic residues" evidence="1">
    <location>
        <begin position="338"/>
        <end position="353"/>
    </location>
</feature>
<organism evidence="3 4">
    <name type="scientific">Pseudoalteromonas denitrificans DSM 6059</name>
    <dbReference type="NCBI Taxonomy" id="1123010"/>
    <lineage>
        <taxon>Bacteria</taxon>
        <taxon>Pseudomonadati</taxon>
        <taxon>Pseudomonadota</taxon>
        <taxon>Gammaproteobacteria</taxon>
        <taxon>Alteromonadales</taxon>
        <taxon>Pseudoalteromonadaceae</taxon>
        <taxon>Pseudoalteromonas</taxon>
    </lineage>
</organism>
<dbReference type="Pfam" id="PF18623">
    <property type="entry name" value="TnsE_C"/>
    <property type="match status" value="1"/>
</dbReference>